<organism evidence="2 3">
    <name type="scientific">Marinobacter fuscus</name>
    <dbReference type="NCBI Taxonomy" id="2109942"/>
    <lineage>
        <taxon>Bacteria</taxon>
        <taxon>Pseudomonadati</taxon>
        <taxon>Pseudomonadota</taxon>
        <taxon>Gammaproteobacteria</taxon>
        <taxon>Pseudomonadales</taxon>
        <taxon>Marinobacteraceae</taxon>
        <taxon>Marinobacter</taxon>
    </lineage>
</organism>
<name>A0A2T1KQR5_9GAMM</name>
<evidence type="ECO:0000313" key="3">
    <source>
        <dbReference type="Proteomes" id="UP000239866"/>
    </source>
</evidence>
<dbReference type="CDD" id="cd03441">
    <property type="entry name" value="R_hydratase_like"/>
    <property type="match status" value="1"/>
</dbReference>
<dbReference type="AlphaFoldDB" id="A0A2T1KQR5"/>
<dbReference type="OrthoDB" id="3182121at2"/>
<proteinExistence type="predicted"/>
<dbReference type="Gene3D" id="3.10.129.10">
    <property type="entry name" value="Hotdog Thioesterase"/>
    <property type="match status" value="1"/>
</dbReference>
<dbReference type="EMBL" id="PXNP01000019">
    <property type="protein sequence ID" value="PSF11972.1"/>
    <property type="molecule type" value="Genomic_DNA"/>
</dbReference>
<feature type="domain" description="FAS1-like dehydratase" evidence="1">
    <location>
        <begin position="6"/>
        <end position="137"/>
    </location>
</feature>
<protein>
    <submittedName>
        <fullName evidence="2">MaoC family dehydratase</fullName>
    </submittedName>
</protein>
<dbReference type="PIRSF" id="PIRSF018072">
    <property type="entry name" value="UCP018072"/>
    <property type="match status" value="1"/>
</dbReference>
<dbReference type="SUPFAM" id="SSF54637">
    <property type="entry name" value="Thioesterase/thiol ester dehydrase-isomerase"/>
    <property type="match status" value="1"/>
</dbReference>
<evidence type="ECO:0000259" key="1">
    <source>
        <dbReference type="Pfam" id="PF13452"/>
    </source>
</evidence>
<keyword evidence="3" id="KW-1185">Reference proteome</keyword>
<dbReference type="InterPro" id="IPR039569">
    <property type="entry name" value="FAS1-like_DH_region"/>
</dbReference>
<dbReference type="Proteomes" id="UP000239866">
    <property type="component" value="Unassembled WGS sequence"/>
</dbReference>
<evidence type="ECO:0000313" key="2">
    <source>
        <dbReference type="EMBL" id="PSF11972.1"/>
    </source>
</evidence>
<sequence length="147" mass="16419">MIDRKFIGHKMPQFSVAVEKGQLCFFAKATGQTDPVYIDESAAKTAGHRGLPVPPTFFFCLESASPDKDAFRDLLGLDYRKLLHGEQSFTYHEMAYAGDVLTFEQSVEDIYDKKNGLLEFVVRKTTVTNQLGTHVADLHSVTVSRNG</sequence>
<dbReference type="RefSeq" id="WP_106761565.1">
    <property type="nucleotide sequence ID" value="NZ_PXNP01000019.1"/>
</dbReference>
<gene>
    <name evidence="2" type="ORF">C7H09_05295</name>
</gene>
<dbReference type="InterPro" id="IPR029069">
    <property type="entry name" value="HotDog_dom_sf"/>
</dbReference>
<comment type="caution">
    <text evidence="2">The sequence shown here is derived from an EMBL/GenBank/DDBJ whole genome shotgun (WGS) entry which is preliminary data.</text>
</comment>
<dbReference type="InterPro" id="IPR016709">
    <property type="entry name" value="HadA-like"/>
</dbReference>
<accession>A0A2T1KQR5</accession>
<dbReference type="Pfam" id="PF13452">
    <property type="entry name" value="FAS1_DH_region"/>
    <property type="match status" value="1"/>
</dbReference>
<reference evidence="2 3" key="1">
    <citation type="submission" date="2018-03" db="EMBL/GenBank/DDBJ databases">
        <title>Marinobacter brunus sp. nov., a marine bacterium of Gamma-proteobacteria isolated from the surface seawater of the South China Sea.</title>
        <authorList>
            <person name="Cheng H."/>
            <person name="Wu Y.-H."/>
            <person name="Xamxidin M."/>
            <person name="Xu X.-W."/>
        </authorList>
    </citation>
    <scope>NUCLEOTIDE SEQUENCE [LARGE SCALE GENOMIC DNA]</scope>
    <source>
        <strain evidence="2 3">NH169-3</strain>
    </source>
</reference>